<feature type="domain" description="Macro" evidence="1">
    <location>
        <begin position="5"/>
        <end position="156"/>
    </location>
</feature>
<sequence length="156" mass="17813">MDEEHYLNEPEAQEGFHFIQKKGDLFSTPETESLAHCISEDCRMGKGIAVIFKKKFAGIEDLKRQDKKPGEVAVLKRGQRFVYYLITKAKANDKPTYDTLKSSLKEMKRHCKQNNVTHLSIPRIGCGLDGLDWDEVSVILCEIFSDMNLILTVYAL</sequence>
<accession>A0ABQ9FBQ0</accession>
<dbReference type="PROSITE" id="PS51154">
    <property type="entry name" value="MACRO"/>
    <property type="match status" value="1"/>
</dbReference>
<proteinExistence type="predicted"/>
<comment type="caution">
    <text evidence="2">The sequence shown here is derived from an EMBL/GenBank/DDBJ whole genome shotgun (WGS) entry which is preliminary data.</text>
</comment>
<evidence type="ECO:0000313" key="3">
    <source>
        <dbReference type="Proteomes" id="UP001217089"/>
    </source>
</evidence>
<dbReference type="Pfam" id="PF01661">
    <property type="entry name" value="Macro"/>
    <property type="match status" value="1"/>
</dbReference>
<dbReference type="Gene3D" id="3.40.220.10">
    <property type="entry name" value="Leucine Aminopeptidase, subunit E, domain 1"/>
    <property type="match status" value="1"/>
</dbReference>
<dbReference type="PANTHER" id="PTHR12521">
    <property type="entry name" value="PROTEIN C6ORF130"/>
    <property type="match status" value="1"/>
</dbReference>
<protein>
    <recommendedName>
        <fullName evidence="1">Macro domain-containing protein</fullName>
    </recommendedName>
</protein>
<evidence type="ECO:0000313" key="2">
    <source>
        <dbReference type="EMBL" id="KAJ8314765.1"/>
    </source>
</evidence>
<name>A0ABQ9FBQ0_TEGGR</name>
<dbReference type="PANTHER" id="PTHR12521:SF0">
    <property type="entry name" value="ADP-RIBOSE GLYCOHYDROLASE OARD1"/>
    <property type="match status" value="1"/>
</dbReference>
<gene>
    <name evidence="2" type="ORF">KUTeg_006915</name>
</gene>
<organism evidence="2 3">
    <name type="scientific">Tegillarca granosa</name>
    <name type="common">Malaysian cockle</name>
    <name type="synonym">Anadara granosa</name>
    <dbReference type="NCBI Taxonomy" id="220873"/>
    <lineage>
        <taxon>Eukaryota</taxon>
        <taxon>Metazoa</taxon>
        <taxon>Spiralia</taxon>
        <taxon>Lophotrochozoa</taxon>
        <taxon>Mollusca</taxon>
        <taxon>Bivalvia</taxon>
        <taxon>Autobranchia</taxon>
        <taxon>Pteriomorphia</taxon>
        <taxon>Arcoida</taxon>
        <taxon>Arcoidea</taxon>
        <taxon>Arcidae</taxon>
        <taxon>Tegillarca</taxon>
    </lineage>
</organism>
<dbReference type="SUPFAM" id="SSF52949">
    <property type="entry name" value="Macro domain-like"/>
    <property type="match status" value="1"/>
</dbReference>
<keyword evidence="3" id="KW-1185">Reference proteome</keyword>
<dbReference type="Proteomes" id="UP001217089">
    <property type="component" value="Unassembled WGS sequence"/>
</dbReference>
<evidence type="ECO:0000259" key="1">
    <source>
        <dbReference type="PROSITE" id="PS51154"/>
    </source>
</evidence>
<dbReference type="InterPro" id="IPR043472">
    <property type="entry name" value="Macro_dom-like"/>
</dbReference>
<dbReference type="InterPro" id="IPR050892">
    <property type="entry name" value="ADP-ribose_metab_enzymes"/>
</dbReference>
<dbReference type="CDD" id="cd02901">
    <property type="entry name" value="Macro_Poa1p-like"/>
    <property type="match status" value="1"/>
</dbReference>
<dbReference type="InterPro" id="IPR002589">
    <property type="entry name" value="Macro_dom"/>
</dbReference>
<reference evidence="2 3" key="1">
    <citation type="submission" date="2022-12" db="EMBL/GenBank/DDBJ databases">
        <title>Chromosome-level genome of Tegillarca granosa.</title>
        <authorList>
            <person name="Kim J."/>
        </authorList>
    </citation>
    <scope>NUCLEOTIDE SEQUENCE [LARGE SCALE GENOMIC DNA]</scope>
    <source>
        <strain evidence="2">Teg-2019</strain>
        <tissue evidence="2">Adductor muscle</tissue>
    </source>
</reference>
<dbReference type="SMART" id="SM00506">
    <property type="entry name" value="A1pp"/>
    <property type="match status" value="1"/>
</dbReference>
<dbReference type="EMBL" id="JARBDR010000337">
    <property type="protein sequence ID" value="KAJ8314765.1"/>
    <property type="molecule type" value="Genomic_DNA"/>
</dbReference>